<evidence type="ECO:0000256" key="4">
    <source>
        <dbReference type="ARBA" id="ARBA00022821"/>
    </source>
</evidence>
<dbReference type="GO" id="GO:0004722">
    <property type="term" value="F:protein serine/threonine phosphatase activity"/>
    <property type="evidence" value="ECO:0007669"/>
    <property type="project" value="UniProtKB-EC"/>
</dbReference>
<dbReference type="InterPro" id="IPR038005">
    <property type="entry name" value="RX-like_CC"/>
</dbReference>
<evidence type="ECO:0000259" key="9">
    <source>
        <dbReference type="Pfam" id="PF23559"/>
    </source>
</evidence>
<evidence type="ECO:0000256" key="2">
    <source>
        <dbReference type="ARBA" id="ARBA00022737"/>
    </source>
</evidence>
<dbReference type="GO" id="GO:0043531">
    <property type="term" value="F:ADP binding"/>
    <property type="evidence" value="ECO:0007669"/>
    <property type="project" value="InterPro"/>
</dbReference>
<dbReference type="PANTHER" id="PTHR36766:SF48">
    <property type="entry name" value="DISEASE RESISTANCE PROTEIN RGA3"/>
    <property type="match status" value="1"/>
</dbReference>
<keyword evidence="5" id="KW-0067">ATP-binding</keyword>
<dbReference type="Pfam" id="PF23559">
    <property type="entry name" value="WHD_DRP"/>
    <property type="match status" value="1"/>
</dbReference>
<evidence type="ECO:0000256" key="1">
    <source>
        <dbReference type="ARBA" id="ARBA00022614"/>
    </source>
</evidence>
<dbReference type="KEGG" id="rcu:8276537"/>
<feature type="chain" id="PRO_5002891798" evidence="6">
    <location>
        <begin position="21"/>
        <end position="1177"/>
    </location>
</feature>
<dbReference type="GO" id="GO:0005524">
    <property type="term" value="F:ATP binding"/>
    <property type="evidence" value="ECO:0007669"/>
    <property type="project" value="UniProtKB-KW"/>
</dbReference>
<dbReference type="InParanoid" id="B9SHI8"/>
<dbReference type="Gene3D" id="3.40.50.300">
    <property type="entry name" value="P-loop containing nucleotide triphosphate hydrolases"/>
    <property type="match status" value="1"/>
</dbReference>
<dbReference type="STRING" id="3988.B9SHI8"/>
<dbReference type="InterPro" id="IPR058922">
    <property type="entry name" value="WHD_DRP"/>
</dbReference>
<dbReference type="PANTHER" id="PTHR36766">
    <property type="entry name" value="PLANT BROAD-SPECTRUM MILDEW RESISTANCE PROTEIN RPW8"/>
    <property type="match status" value="1"/>
</dbReference>
<dbReference type="Proteomes" id="UP000008311">
    <property type="component" value="Unassembled WGS sequence"/>
</dbReference>
<accession>B9SHI8</accession>
<dbReference type="OrthoDB" id="37484at2759"/>
<dbReference type="Pfam" id="PF18052">
    <property type="entry name" value="Rx_N"/>
    <property type="match status" value="1"/>
</dbReference>
<dbReference type="Gene3D" id="1.10.10.10">
    <property type="entry name" value="Winged helix-like DNA-binding domain superfamily/Winged helix DNA-binding domain"/>
    <property type="match status" value="1"/>
</dbReference>
<dbReference type="InterPro" id="IPR002182">
    <property type="entry name" value="NB-ARC"/>
</dbReference>
<evidence type="ECO:0000256" key="3">
    <source>
        <dbReference type="ARBA" id="ARBA00022741"/>
    </source>
</evidence>
<dbReference type="EMBL" id="EQ973963">
    <property type="protein sequence ID" value="EEF36947.1"/>
    <property type="molecule type" value="Genomic_DNA"/>
</dbReference>
<name>B9SHI8_RICCO</name>
<keyword evidence="2" id="KW-0677">Repeat</keyword>
<dbReference type="AlphaFoldDB" id="B9SHI8"/>
<keyword evidence="4" id="KW-0611">Plant defense</keyword>
<dbReference type="InterPro" id="IPR036388">
    <property type="entry name" value="WH-like_DNA-bd_sf"/>
</dbReference>
<dbReference type="FunFam" id="1.10.10.10:FF:000322">
    <property type="entry name" value="Probable disease resistance protein At1g63360"/>
    <property type="match status" value="1"/>
</dbReference>
<evidence type="ECO:0000259" key="10">
    <source>
        <dbReference type="Pfam" id="PF25019"/>
    </source>
</evidence>
<feature type="domain" description="NB-ARC" evidence="7">
    <location>
        <begin position="188"/>
        <end position="342"/>
    </location>
</feature>
<dbReference type="eggNOG" id="KOG4658">
    <property type="taxonomic scope" value="Eukaryota"/>
</dbReference>
<protein>
    <submittedName>
        <fullName evidence="11">Leucine-rich repeat containing protein, putative</fullName>
        <ecNumber evidence="11">3.1.3.16</ecNumber>
    </submittedName>
</protein>
<dbReference type="Pfam" id="PF25019">
    <property type="entry name" value="LRR_R13L1-DRL21"/>
    <property type="match status" value="2"/>
</dbReference>
<dbReference type="EC" id="3.1.3.16" evidence="11"/>
<evidence type="ECO:0000313" key="11">
    <source>
        <dbReference type="EMBL" id="EEF36947.1"/>
    </source>
</evidence>
<dbReference type="CDD" id="cd14798">
    <property type="entry name" value="RX-CC_like"/>
    <property type="match status" value="1"/>
</dbReference>
<evidence type="ECO:0000256" key="5">
    <source>
        <dbReference type="ARBA" id="ARBA00022840"/>
    </source>
</evidence>
<dbReference type="Gene3D" id="1.20.5.4130">
    <property type="match status" value="1"/>
</dbReference>
<reference evidence="12" key="1">
    <citation type="journal article" date="2010" name="Nat. Biotechnol.">
        <title>Draft genome sequence of the oilseed species Ricinus communis.</title>
        <authorList>
            <person name="Chan A.P."/>
            <person name="Crabtree J."/>
            <person name="Zhao Q."/>
            <person name="Lorenzi H."/>
            <person name="Orvis J."/>
            <person name="Puiu D."/>
            <person name="Melake-Berhan A."/>
            <person name="Jones K.M."/>
            <person name="Redman J."/>
            <person name="Chen G."/>
            <person name="Cahoon E.B."/>
            <person name="Gedil M."/>
            <person name="Stanke M."/>
            <person name="Haas B.J."/>
            <person name="Wortman J.R."/>
            <person name="Fraser-Liggett C.M."/>
            <person name="Ravel J."/>
            <person name="Rabinowicz P.D."/>
        </authorList>
    </citation>
    <scope>NUCLEOTIDE SEQUENCE [LARGE SCALE GENOMIC DNA]</scope>
    <source>
        <strain evidence="12">cv. Hale</strain>
    </source>
</reference>
<dbReference type="SUPFAM" id="SSF52058">
    <property type="entry name" value="L domain-like"/>
    <property type="match status" value="2"/>
</dbReference>
<feature type="domain" description="Disease resistance N-terminal" evidence="8">
    <location>
        <begin position="9"/>
        <end position="98"/>
    </location>
</feature>
<evidence type="ECO:0000256" key="6">
    <source>
        <dbReference type="SAM" id="SignalP"/>
    </source>
</evidence>
<dbReference type="InterPro" id="IPR006553">
    <property type="entry name" value="Leu-rich_rpt_Cys-con_subtyp"/>
</dbReference>
<keyword evidence="3" id="KW-0547">Nucleotide-binding</keyword>
<feature type="domain" description="R13L1/DRL21-like LRR repeat region" evidence="10">
    <location>
        <begin position="684"/>
        <end position="804"/>
    </location>
</feature>
<dbReference type="InterPro" id="IPR056789">
    <property type="entry name" value="LRR_R13L1-DRL21"/>
</dbReference>
<dbReference type="SMART" id="SM00367">
    <property type="entry name" value="LRR_CC"/>
    <property type="match status" value="4"/>
</dbReference>
<evidence type="ECO:0000313" key="12">
    <source>
        <dbReference type="Proteomes" id="UP000008311"/>
    </source>
</evidence>
<keyword evidence="1" id="KW-0433">Leucine-rich repeat</keyword>
<dbReference type="Pfam" id="PF00931">
    <property type="entry name" value="NB-ARC"/>
    <property type="match status" value="1"/>
</dbReference>
<gene>
    <name evidence="11" type="ORF">RCOM_1122050</name>
</gene>
<dbReference type="Gene3D" id="1.10.8.430">
    <property type="entry name" value="Helical domain of apoptotic protease-activating factors"/>
    <property type="match status" value="1"/>
</dbReference>
<evidence type="ECO:0000259" key="7">
    <source>
        <dbReference type="Pfam" id="PF00931"/>
    </source>
</evidence>
<sequence>MAEIVLIAFLQVLFDKLASSQLEEYGMWMGAKKELEKLESTLSTIAAVLEDAEDRQVKDKAVRNWLTKLKDAVLDADDALDEFATKALQQKVKSQNDSKHWVSSFLLVPKSAALYVKMEFKMKGINERLNAIALERVNFHFNEGIGDVEKEKEDDERRQTHSFVIESEIFGREKDKADIVDMLIGWGKGEDLSIIPIVGMGGMGKTTLAQLAFNDVKVKEFFKLRMWICVSEDFDVQRLTKAIIEAVTKEGCDLLGMDLLQTRLRDRLAGERFLLVLDDVWSEDYNKWDRLRTLLRGGAKGSKIIVTSRSARVAAIMSSLSTCYLAGLSEDDCWTLFSKRAFGIGGAEETPRMVAIGKEIVKKCGGNPLAVNTLGSLMHSRRDEQEWIYVKDNELWKLPQECDGILPALRISYNHLPSYLKRCFAYAAVFPKDYEINKDRLIQMWIAEGLVEISNCDEKLEDMGNTYFKYLVWRSFFQVARECEDGSIISCKIHDLMHDLAQFVAGVECSVLEAGSNQIIPKGTRHLSLVCNKVTENIPKCFYKAKNLHTLLALTEKQEAVQVPRSLFLKFRYLHVLILNSTCIRKLPNSLGKLIHLRLLDVSHTDIEALPKSITSLVNLQTLNLSHCFELQELPKNTRNLISLRHTIIDHCHSLSKMPSRIGELTSLQTLSQFIVGKEYGCRLGELKLLNLRGELVIKKLENVMYRRDAKEARLQEKHNLSLLKLSWDRPHDISEIVLEALKPHENLKRFHLKGYMGVKFPTWMMDAILSKLVEIKLKKCMRCEFLPPLGQLPVLKALYIRGMDAVTYVGKEFYGNGVINGFPLLEHFEIHAMPNLEEWLNFDEGQALTRVKKLVVKGCPKLRNMPRNLSSLEELELSDSNEMLLRVLPSLTSLATLRISEFSEVISLEREVENLTNLKSLHIKMCDKLVFLPRGISNLTSLGVLGIWSCSTLTSLPEIQGLISLRELTILNCCMLSSLAGLQHLTALEKLCIVGCPKMVHLMEEDVQNFTSLQSLTISHCFKFTSLPVGIQHMTTLRDLHLLDFPGLQTLPEWIENLKLLRELSIWDCPNLTSLPNAMQHLTSLEFLSIWKCPNLEKRCKKEEGEDWHKIKHVPDIEIKDQEIRMEQIMAPEIAANDKHLGRLLGEAKKIRTAIVHSLKAAQVIIGGVSLRKQRQ</sequence>
<dbReference type="InterPro" id="IPR027417">
    <property type="entry name" value="P-loop_NTPase"/>
</dbReference>
<dbReference type="SUPFAM" id="SSF52540">
    <property type="entry name" value="P-loop containing nucleoside triphosphate hydrolases"/>
    <property type="match status" value="1"/>
</dbReference>
<dbReference type="InterPro" id="IPR032675">
    <property type="entry name" value="LRR_dom_sf"/>
</dbReference>
<keyword evidence="12" id="KW-1185">Reference proteome</keyword>
<dbReference type="InterPro" id="IPR041118">
    <property type="entry name" value="Rx_N"/>
</dbReference>
<dbReference type="Gene3D" id="3.80.10.10">
    <property type="entry name" value="Ribonuclease Inhibitor"/>
    <property type="match status" value="3"/>
</dbReference>
<dbReference type="PRINTS" id="PR00364">
    <property type="entry name" value="DISEASERSIST"/>
</dbReference>
<feature type="domain" description="Disease resistance protein winged helix" evidence="9">
    <location>
        <begin position="429"/>
        <end position="501"/>
    </location>
</feature>
<dbReference type="GO" id="GO:0051707">
    <property type="term" value="P:response to other organism"/>
    <property type="evidence" value="ECO:0007669"/>
    <property type="project" value="UniProtKB-ARBA"/>
</dbReference>
<dbReference type="OMA" id="HGCHNIS"/>
<dbReference type="FunFam" id="3.40.50.300:FF:001091">
    <property type="entry name" value="Probable disease resistance protein At1g61300"/>
    <property type="match status" value="1"/>
</dbReference>
<keyword evidence="6" id="KW-0732">Signal</keyword>
<organism evidence="11 12">
    <name type="scientific">Ricinus communis</name>
    <name type="common">Castor bean</name>
    <dbReference type="NCBI Taxonomy" id="3988"/>
    <lineage>
        <taxon>Eukaryota</taxon>
        <taxon>Viridiplantae</taxon>
        <taxon>Streptophyta</taxon>
        <taxon>Embryophyta</taxon>
        <taxon>Tracheophyta</taxon>
        <taxon>Spermatophyta</taxon>
        <taxon>Magnoliopsida</taxon>
        <taxon>eudicotyledons</taxon>
        <taxon>Gunneridae</taxon>
        <taxon>Pentapetalae</taxon>
        <taxon>rosids</taxon>
        <taxon>fabids</taxon>
        <taxon>Malpighiales</taxon>
        <taxon>Euphorbiaceae</taxon>
        <taxon>Acalyphoideae</taxon>
        <taxon>Acalypheae</taxon>
        <taxon>Ricinus</taxon>
    </lineage>
</organism>
<proteinExistence type="predicted"/>
<dbReference type="InterPro" id="IPR042197">
    <property type="entry name" value="Apaf_helical"/>
</dbReference>
<feature type="domain" description="R13L1/DRL21-like LRR repeat region" evidence="10">
    <location>
        <begin position="1033"/>
        <end position="1094"/>
    </location>
</feature>
<evidence type="ECO:0000259" key="8">
    <source>
        <dbReference type="Pfam" id="PF18052"/>
    </source>
</evidence>
<dbReference type="GO" id="GO:0006952">
    <property type="term" value="P:defense response"/>
    <property type="evidence" value="ECO:0007669"/>
    <property type="project" value="UniProtKB-KW"/>
</dbReference>
<feature type="signal peptide" evidence="6">
    <location>
        <begin position="1"/>
        <end position="20"/>
    </location>
</feature>
<keyword evidence="11" id="KW-0378">Hydrolase</keyword>